<keyword evidence="2" id="KW-1185">Reference proteome</keyword>
<name>A0A6J1JVN0_CUCMA</name>
<dbReference type="OrthoDB" id="1077311at2759"/>
<evidence type="ECO:0000313" key="2">
    <source>
        <dbReference type="Proteomes" id="UP000504608"/>
    </source>
</evidence>
<organism evidence="2 3">
    <name type="scientific">Cucurbita maxima</name>
    <name type="common">Pumpkin</name>
    <name type="synonym">Winter squash</name>
    <dbReference type="NCBI Taxonomy" id="3661"/>
    <lineage>
        <taxon>Eukaryota</taxon>
        <taxon>Viridiplantae</taxon>
        <taxon>Streptophyta</taxon>
        <taxon>Embryophyta</taxon>
        <taxon>Tracheophyta</taxon>
        <taxon>Spermatophyta</taxon>
        <taxon>Magnoliopsida</taxon>
        <taxon>eudicotyledons</taxon>
        <taxon>Gunneridae</taxon>
        <taxon>Pentapetalae</taxon>
        <taxon>rosids</taxon>
        <taxon>fabids</taxon>
        <taxon>Cucurbitales</taxon>
        <taxon>Cucurbitaceae</taxon>
        <taxon>Cucurbiteae</taxon>
        <taxon>Cucurbita</taxon>
    </lineage>
</organism>
<reference evidence="3" key="1">
    <citation type="submission" date="2025-08" db="UniProtKB">
        <authorList>
            <consortium name="RefSeq"/>
        </authorList>
    </citation>
    <scope>IDENTIFICATION</scope>
    <source>
        <tissue evidence="3">Young leaves</tissue>
    </source>
</reference>
<dbReference type="AlphaFoldDB" id="A0A6J1JVN0"/>
<dbReference type="RefSeq" id="XP_022991734.1">
    <property type="nucleotide sequence ID" value="XM_023135966.1"/>
</dbReference>
<dbReference type="PANTHER" id="PTHR35726:SF4">
    <property type="entry name" value="GLUTAMIC ACID-RICH PROTEIN-LIKE"/>
    <property type="match status" value="1"/>
</dbReference>
<accession>A0A6J1JVN0</accession>
<protein>
    <submittedName>
        <fullName evidence="3">Uncharacterized protein LOC111488264</fullName>
    </submittedName>
</protein>
<evidence type="ECO:0000256" key="1">
    <source>
        <dbReference type="SAM" id="MobiDB-lite"/>
    </source>
</evidence>
<feature type="compositionally biased region" description="Acidic residues" evidence="1">
    <location>
        <begin position="73"/>
        <end position="88"/>
    </location>
</feature>
<proteinExistence type="predicted"/>
<sequence>MLSTPFFFNFHPHQFGNHIEDFSSHLLFEATGDSEADSLVGHGSSTVSVEFNDAESCTDDTPAMCNEFKTYENDDDDDDDDEENDEEVESKPIGFMTESSASIDSAEEFKMLNEVDKNRLFWETCLAS</sequence>
<dbReference type="KEGG" id="cmax:111488264"/>
<gene>
    <name evidence="3" type="primary">LOC111488264</name>
</gene>
<dbReference type="Proteomes" id="UP000504608">
    <property type="component" value="Unplaced"/>
</dbReference>
<dbReference type="GeneID" id="111488264"/>
<dbReference type="PANTHER" id="PTHR35726">
    <property type="entry name" value="GLUTAMIC ACID-RICH PROTEIN-LIKE"/>
    <property type="match status" value="1"/>
</dbReference>
<evidence type="ECO:0000313" key="3">
    <source>
        <dbReference type="RefSeq" id="XP_022991734.1"/>
    </source>
</evidence>
<feature type="region of interest" description="Disordered" evidence="1">
    <location>
        <begin position="65"/>
        <end position="99"/>
    </location>
</feature>